<name>A0A9D4QQ44_DREPO</name>
<feature type="compositionally biased region" description="Polar residues" evidence="1">
    <location>
        <begin position="186"/>
        <end position="199"/>
    </location>
</feature>
<keyword evidence="3" id="KW-1185">Reference proteome</keyword>
<feature type="compositionally biased region" description="Polar residues" evidence="1">
    <location>
        <begin position="222"/>
        <end position="239"/>
    </location>
</feature>
<evidence type="ECO:0000256" key="1">
    <source>
        <dbReference type="SAM" id="MobiDB-lite"/>
    </source>
</evidence>
<reference evidence="2" key="1">
    <citation type="journal article" date="2019" name="bioRxiv">
        <title>The Genome of the Zebra Mussel, Dreissena polymorpha: A Resource for Invasive Species Research.</title>
        <authorList>
            <person name="McCartney M.A."/>
            <person name="Auch B."/>
            <person name="Kono T."/>
            <person name="Mallez S."/>
            <person name="Zhang Y."/>
            <person name="Obille A."/>
            <person name="Becker A."/>
            <person name="Abrahante J.E."/>
            <person name="Garbe J."/>
            <person name="Badalamenti J.P."/>
            <person name="Herman A."/>
            <person name="Mangelson H."/>
            <person name="Liachko I."/>
            <person name="Sullivan S."/>
            <person name="Sone E.D."/>
            <person name="Koren S."/>
            <person name="Silverstein K.A.T."/>
            <person name="Beckman K.B."/>
            <person name="Gohl D.M."/>
        </authorList>
    </citation>
    <scope>NUCLEOTIDE SEQUENCE</scope>
    <source>
        <strain evidence="2">Duluth1</strain>
        <tissue evidence="2">Whole animal</tissue>
    </source>
</reference>
<dbReference type="EMBL" id="JAIWYP010000004">
    <property type="protein sequence ID" value="KAH3839128.1"/>
    <property type="molecule type" value="Genomic_DNA"/>
</dbReference>
<proteinExistence type="predicted"/>
<gene>
    <name evidence="2" type="ORF">DPMN_112551</name>
</gene>
<sequence>MTSRRKMTEREVKARMLNKKEERVLAKTFGTLNLEMGFMYNVLSLHVRTVKANYKRLRERADKLRSNLSPQDITMLRKLEEEGKFKPASTFNVNAAMKIAAAAHRLNIYPEGIKRSNTTMSHKRTNDKLLSRRSLTEFSFSKPRSNSVTGVFIDAPQPDTIVRRSSVDLDRSTIPAIRPVSAAVGPTSNLEQDPTNGSASARKPEIIRPSTSNVVEREHSTLSKVSFKTATPRNSYQEFSTHDQTPHDKTKKKSAHDKLLLMDVTDESLDSGRQRIFEDRRQELLNDEQQFLKTLVKRKNSFLGRIDEYLQDNPPAKFSAPLMSIDIPQLKAVVNLDDEEEIMKHSRRRRNVRTYDVSRTFTSEEEYKAHEKELWKDMNKTRYLRVPDDKLDLSGVVTLAKDQMRMFKSLHLQEQNRIVAK</sequence>
<reference evidence="2" key="2">
    <citation type="submission" date="2020-11" db="EMBL/GenBank/DDBJ databases">
        <authorList>
            <person name="McCartney M.A."/>
            <person name="Auch B."/>
            <person name="Kono T."/>
            <person name="Mallez S."/>
            <person name="Becker A."/>
            <person name="Gohl D.M."/>
            <person name="Silverstein K.A.T."/>
            <person name="Koren S."/>
            <person name="Bechman K.B."/>
            <person name="Herman A."/>
            <person name="Abrahante J.E."/>
            <person name="Garbe J."/>
        </authorList>
    </citation>
    <scope>NUCLEOTIDE SEQUENCE</scope>
    <source>
        <strain evidence="2">Duluth1</strain>
        <tissue evidence="2">Whole animal</tissue>
    </source>
</reference>
<comment type="caution">
    <text evidence="2">The sequence shown here is derived from an EMBL/GenBank/DDBJ whole genome shotgun (WGS) entry which is preliminary data.</text>
</comment>
<dbReference type="Proteomes" id="UP000828390">
    <property type="component" value="Unassembled WGS sequence"/>
</dbReference>
<dbReference type="AlphaFoldDB" id="A0A9D4QQ44"/>
<protein>
    <submittedName>
        <fullName evidence="2">Uncharacterized protein</fullName>
    </submittedName>
</protein>
<evidence type="ECO:0000313" key="2">
    <source>
        <dbReference type="EMBL" id="KAH3839128.1"/>
    </source>
</evidence>
<accession>A0A9D4QQ44</accession>
<feature type="region of interest" description="Disordered" evidence="1">
    <location>
        <begin position="178"/>
        <end position="255"/>
    </location>
</feature>
<organism evidence="2 3">
    <name type="scientific">Dreissena polymorpha</name>
    <name type="common">Zebra mussel</name>
    <name type="synonym">Mytilus polymorpha</name>
    <dbReference type="NCBI Taxonomy" id="45954"/>
    <lineage>
        <taxon>Eukaryota</taxon>
        <taxon>Metazoa</taxon>
        <taxon>Spiralia</taxon>
        <taxon>Lophotrochozoa</taxon>
        <taxon>Mollusca</taxon>
        <taxon>Bivalvia</taxon>
        <taxon>Autobranchia</taxon>
        <taxon>Heteroconchia</taxon>
        <taxon>Euheterodonta</taxon>
        <taxon>Imparidentia</taxon>
        <taxon>Neoheterodontei</taxon>
        <taxon>Myida</taxon>
        <taxon>Dreissenoidea</taxon>
        <taxon>Dreissenidae</taxon>
        <taxon>Dreissena</taxon>
    </lineage>
</organism>
<dbReference type="OrthoDB" id="6119722at2759"/>
<evidence type="ECO:0000313" key="3">
    <source>
        <dbReference type="Proteomes" id="UP000828390"/>
    </source>
</evidence>